<comment type="caution">
    <text evidence="1">The sequence shown here is derived from an EMBL/GenBank/DDBJ whole genome shotgun (WGS) entry which is preliminary data.</text>
</comment>
<evidence type="ECO:0000313" key="2">
    <source>
        <dbReference type="Proteomes" id="UP000541426"/>
    </source>
</evidence>
<dbReference type="Proteomes" id="UP000541426">
    <property type="component" value="Unassembled WGS sequence"/>
</dbReference>
<sequence length="145" mass="16463">MTIEYTFHPDQKLAFFRFFNQITVQDCVETFRAYVAHPDFRPDDLMLSDTRQLEGIDATCLGIIVAVERLLPCFRAFPDTARSIIYAKNDLIFGMARMMQQVIEPVSTFEFQIHRTEADALAAANMPQTSLDDLARELGVLAPLA</sequence>
<keyword evidence="2" id="KW-1185">Reference proteome</keyword>
<dbReference type="EMBL" id="JACIEJ010000004">
    <property type="protein sequence ID" value="MBB3985447.1"/>
    <property type="molecule type" value="Genomic_DNA"/>
</dbReference>
<dbReference type="AlphaFoldDB" id="A0A7W6DMC2"/>
<name>A0A7W6DMC2_9RHOB</name>
<reference evidence="1 2" key="1">
    <citation type="submission" date="2020-08" db="EMBL/GenBank/DDBJ databases">
        <title>Genomic Encyclopedia of Type Strains, Phase IV (KMG-IV): sequencing the most valuable type-strain genomes for metagenomic binning, comparative biology and taxonomic classification.</title>
        <authorList>
            <person name="Goeker M."/>
        </authorList>
    </citation>
    <scope>NUCLEOTIDE SEQUENCE [LARGE SCALE GENOMIC DNA]</scope>
    <source>
        <strain evidence="1 2">DSM 102235</strain>
    </source>
</reference>
<accession>A0A7W6DMC2</accession>
<dbReference type="RefSeq" id="WP_183965042.1">
    <property type="nucleotide sequence ID" value="NZ_BAABBZ010000018.1"/>
</dbReference>
<evidence type="ECO:0000313" key="1">
    <source>
        <dbReference type="EMBL" id="MBB3985447.1"/>
    </source>
</evidence>
<organism evidence="1 2">
    <name type="scientific">Sagittula marina</name>
    <dbReference type="NCBI Taxonomy" id="943940"/>
    <lineage>
        <taxon>Bacteria</taxon>
        <taxon>Pseudomonadati</taxon>
        <taxon>Pseudomonadota</taxon>
        <taxon>Alphaproteobacteria</taxon>
        <taxon>Rhodobacterales</taxon>
        <taxon>Roseobacteraceae</taxon>
        <taxon>Sagittula</taxon>
    </lineage>
</organism>
<protein>
    <submittedName>
        <fullName evidence="1">Uncharacterized protein</fullName>
    </submittedName>
</protein>
<gene>
    <name evidence="1" type="ORF">GGQ68_001780</name>
</gene>
<proteinExistence type="predicted"/>